<evidence type="ECO:0000256" key="2">
    <source>
        <dbReference type="ARBA" id="ARBA00023125"/>
    </source>
</evidence>
<dbReference type="SUPFAM" id="SSF57701">
    <property type="entry name" value="Zn2/Cys6 DNA-binding domain"/>
    <property type="match status" value="1"/>
</dbReference>
<evidence type="ECO:0000256" key="3">
    <source>
        <dbReference type="ARBA" id="ARBA00023163"/>
    </source>
</evidence>
<dbReference type="Proteomes" id="UP001610446">
    <property type="component" value="Unassembled WGS sequence"/>
</dbReference>
<evidence type="ECO:0000256" key="5">
    <source>
        <dbReference type="SAM" id="MobiDB-lite"/>
    </source>
</evidence>
<evidence type="ECO:0000259" key="6">
    <source>
        <dbReference type="PROSITE" id="PS50048"/>
    </source>
</evidence>
<keyword evidence="4" id="KW-0539">Nucleus</keyword>
<keyword evidence="8" id="KW-1185">Reference proteome</keyword>
<evidence type="ECO:0000313" key="7">
    <source>
        <dbReference type="EMBL" id="KAL2831289.1"/>
    </source>
</evidence>
<evidence type="ECO:0000313" key="8">
    <source>
        <dbReference type="Proteomes" id="UP001610446"/>
    </source>
</evidence>
<dbReference type="PANTHER" id="PTHR47785">
    <property type="entry name" value="ZN(II)2CYS6 TRANSCRIPTION FACTOR (EUROFUNG)-RELATED-RELATED"/>
    <property type="match status" value="1"/>
</dbReference>
<sequence>MASVCDHCRLRRRRCDRLRPKCSFCVSQGVECVYGQSSESSPSPLVQELMSIRERLELLTPLLEPRRQPSTRSNHASPARNFPPLSIKSPHLMQILGLPSDLASVLYRLEAALPPVVETSAEPECVESPDLLLPRFQEKVHQWYPILHPEFTVHFLESNAAGFSPSTTSCLSLLVSSLASLRHGHPNSNAAFSMLPIVLQESSVTSAQCLVLFSIYFVSLHQPRQAYTYIRLAFLKIQPLLKNPYLTQELSEFNLITRLYWTIYLIERLVFVHRILSTHLNPSSSPKMSSSSRTIPMPTSAYIWDYAAGSNTPWGRSPLSGTPPSGQGYLSNSDLAAEVQLQLVLNSHTDAAAVAVDLSNTYSTDSIHTLESGPPLASSLQDVLSPYTQSDPNHINSDSSPICLAKYHIQEVSTYWPVIYRIILDGLSDPELLPYGPLFFESVASFLYAAQLAIAVCPAKTWFLSASMYTISMVAVRALEVPCLRSLVQPRFLECLDAAVDAMRSPSQLSPSIRYMRESLNDRLGMARV</sequence>
<dbReference type="CDD" id="cd12148">
    <property type="entry name" value="fungal_TF_MHR"/>
    <property type="match status" value="1"/>
</dbReference>
<accession>A0ABR4IU74</accession>
<gene>
    <name evidence="7" type="ORF">BJY01DRAFT_260583</name>
</gene>
<evidence type="ECO:0000256" key="4">
    <source>
        <dbReference type="ARBA" id="ARBA00023242"/>
    </source>
</evidence>
<feature type="region of interest" description="Disordered" evidence="5">
    <location>
        <begin position="63"/>
        <end position="82"/>
    </location>
</feature>
<dbReference type="InterPro" id="IPR053181">
    <property type="entry name" value="EcdB-like_regulator"/>
</dbReference>
<dbReference type="PANTHER" id="PTHR47785:SF3">
    <property type="entry name" value="ZN(2)-C6 FUNGAL-TYPE DOMAIN-CONTAINING PROTEIN"/>
    <property type="match status" value="1"/>
</dbReference>
<evidence type="ECO:0000256" key="1">
    <source>
        <dbReference type="ARBA" id="ARBA00023015"/>
    </source>
</evidence>
<dbReference type="Gene3D" id="4.10.240.10">
    <property type="entry name" value="Zn(2)-C6 fungal-type DNA-binding domain"/>
    <property type="match status" value="1"/>
</dbReference>
<comment type="caution">
    <text evidence="7">The sequence shown here is derived from an EMBL/GenBank/DDBJ whole genome shotgun (WGS) entry which is preliminary data.</text>
</comment>
<dbReference type="EMBL" id="JBFXLU010000287">
    <property type="protein sequence ID" value="KAL2831289.1"/>
    <property type="molecule type" value="Genomic_DNA"/>
</dbReference>
<dbReference type="Pfam" id="PF00172">
    <property type="entry name" value="Zn_clus"/>
    <property type="match status" value="1"/>
</dbReference>
<keyword evidence="3" id="KW-0804">Transcription</keyword>
<proteinExistence type="predicted"/>
<feature type="domain" description="Zn(2)-C6 fungal-type" evidence="6">
    <location>
        <begin position="4"/>
        <end position="34"/>
    </location>
</feature>
<dbReference type="InterPro" id="IPR036864">
    <property type="entry name" value="Zn2-C6_fun-type_DNA-bd_sf"/>
</dbReference>
<dbReference type="PROSITE" id="PS50048">
    <property type="entry name" value="ZN2_CY6_FUNGAL_2"/>
    <property type="match status" value="1"/>
</dbReference>
<dbReference type="SMART" id="SM00066">
    <property type="entry name" value="GAL4"/>
    <property type="match status" value="1"/>
</dbReference>
<keyword evidence="1" id="KW-0805">Transcription regulation</keyword>
<name>A0ABR4IU74_9EURO</name>
<protein>
    <recommendedName>
        <fullName evidence="6">Zn(2)-C6 fungal-type domain-containing protein</fullName>
    </recommendedName>
</protein>
<dbReference type="InterPro" id="IPR001138">
    <property type="entry name" value="Zn2Cys6_DnaBD"/>
</dbReference>
<keyword evidence="2" id="KW-0238">DNA-binding</keyword>
<organism evidence="7 8">
    <name type="scientific">Aspergillus pseudoustus</name>
    <dbReference type="NCBI Taxonomy" id="1810923"/>
    <lineage>
        <taxon>Eukaryota</taxon>
        <taxon>Fungi</taxon>
        <taxon>Dikarya</taxon>
        <taxon>Ascomycota</taxon>
        <taxon>Pezizomycotina</taxon>
        <taxon>Eurotiomycetes</taxon>
        <taxon>Eurotiomycetidae</taxon>
        <taxon>Eurotiales</taxon>
        <taxon>Aspergillaceae</taxon>
        <taxon>Aspergillus</taxon>
        <taxon>Aspergillus subgen. Nidulantes</taxon>
    </lineage>
</organism>
<reference evidence="7 8" key="1">
    <citation type="submission" date="2024-07" db="EMBL/GenBank/DDBJ databases">
        <title>Section-level genome sequencing and comparative genomics of Aspergillus sections Usti and Cavernicolus.</title>
        <authorList>
            <consortium name="Lawrence Berkeley National Laboratory"/>
            <person name="Nybo J.L."/>
            <person name="Vesth T.C."/>
            <person name="Theobald S."/>
            <person name="Frisvad J.C."/>
            <person name="Larsen T.O."/>
            <person name="Kjaerboelling I."/>
            <person name="Rothschild-Mancinelli K."/>
            <person name="Lyhne E.K."/>
            <person name="Kogle M.E."/>
            <person name="Barry K."/>
            <person name="Clum A."/>
            <person name="Na H."/>
            <person name="Ledsgaard L."/>
            <person name="Lin J."/>
            <person name="Lipzen A."/>
            <person name="Kuo A."/>
            <person name="Riley R."/>
            <person name="Mondo S."/>
            <person name="Labutti K."/>
            <person name="Haridas S."/>
            <person name="Pangalinan J."/>
            <person name="Salamov A.A."/>
            <person name="Simmons B.A."/>
            <person name="Magnuson J.K."/>
            <person name="Chen J."/>
            <person name="Drula E."/>
            <person name="Henrissat B."/>
            <person name="Wiebenga A."/>
            <person name="Lubbers R.J."/>
            <person name="Gomes A.C."/>
            <person name="Makela M.R."/>
            <person name="Stajich J."/>
            <person name="Grigoriev I.V."/>
            <person name="Mortensen U.H."/>
            <person name="De Vries R.P."/>
            <person name="Baker S.E."/>
            <person name="Andersen M.R."/>
        </authorList>
    </citation>
    <scope>NUCLEOTIDE SEQUENCE [LARGE SCALE GENOMIC DNA]</scope>
    <source>
        <strain evidence="7 8">CBS 123904</strain>
    </source>
</reference>